<dbReference type="PANTHER" id="PTHR43301">
    <property type="entry name" value="ARABINAN ENDO-1,5-ALPHA-L-ARABINOSIDASE"/>
    <property type="match status" value="1"/>
</dbReference>
<dbReference type="Pfam" id="PF13385">
    <property type="entry name" value="Laminin_G_3"/>
    <property type="match status" value="1"/>
</dbReference>
<feature type="chain" id="PRO_5026966813" evidence="7">
    <location>
        <begin position="27"/>
        <end position="961"/>
    </location>
</feature>
<dbReference type="SUPFAM" id="SSF75005">
    <property type="entry name" value="Arabinanase/levansucrase/invertase"/>
    <property type="match status" value="1"/>
</dbReference>
<dbReference type="Pfam" id="PF16369">
    <property type="entry name" value="GH43_C"/>
    <property type="match status" value="1"/>
</dbReference>
<evidence type="ECO:0000256" key="1">
    <source>
        <dbReference type="ARBA" id="ARBA00004834"/>
    </source>
</evidence>
<dbReference type="InterPro" id="IPR023296">
    <property type="entry name" value="Glyco_hydro_beta-prop_sf"/>
</dbReference>
<dbReference type="InterPro" id="IPR006710">
    <property type="entry name" value="Glyco_hydro_43"/>
</dbReference>
<feature type="site" description="Important for catalytic activity, responsible for pKa modulation of the active site Glu and correct orientation of both the proton donor and substrate" evidence="6">
    <location>
        <position position="254"/>
    </location>
</feature>
<evidence type="ECO:0000256" key="3">
    <source>
        <dbReference type="ARBA" id="ARBA00022801"/>
    </source>
</evidence>
<dbReference type="InterPro" id="IPR013320">
    <property type="entry name" value="ConA-like_dom_sf"/>
</dbReference>
<dbReference type="InterPro" id="IPR032291">
    <property type="entry name" value="Abn2_C"/>
</dbReference>
<proteinExistence type="inferred from homology"/>
<dbReference type="RefSeq" id="WP_412442943.1">
    <property type="nucleotide sequence ID" value="NZ_CACRUT010000016.1"/>
</dbReference>
<evidence type="ECO:0000256" key="6">
    <source>
        <dbReference type="PIRSR" id="PIRSR606710-2"/>
    </source>
</evidence>
<keyword evidence="4 9" id="KW-0326">Glycosidase</keyword>
<evidence type="ECO:0000259" key="8">
    <source>
        <dbReference type="Pfam" id="PF16369"/>
    </source>
</evidence>
<dbReference type="Gene3D" id="2.115.10.20">
    <property type="entry name" value="Glycosyl hydrolase domain, family 43"/>
    <property type="match status" value="1"/>
</dbReference>
<dbReference type="EC" id="3.2.1.99" evidence="9"/>
<name>A0A6N3ENK9_9BACT</name>
<evidence type="ECO:0000256" key="5">
    <source>
        <dbReference type="PIRSR" id="PIRSR606710-1"/>
    </source>
</evidence>
<comment type="pathway">
    <text evidence="1">Glycan metabolism; L-arabinan degradation.</text>
</comment>
<dbReference type="GO" id="GO:0005975">
    <property type="term" value="P:carbohydrate metabolic process"/>
    <property type="evidence" value="ECO:0007669"/>
    <property type="project" value="InterPro"/>
</dbReference>
<accession>A0A6N3ENK9</accession>
<dbReference type="SUPFAM" id="SSF49899">
    <property type="entry name" value="Concanavalin A-like lectins/glucanases"/>
    <property type="match status" value="1"/>
</dbReference>
<dbReference type="GO" id="GO:0046558">
    <property type="term" value="F:arabinan endo-1,5-alpha-L-arabinosidase activity"/>
    <property type="evidence" value="ECO:0007669"/>
    <property type="project" value="UniProtKB-EC"/>
</dbReference>
<evidence type="ECO:0000256" key="2">
    <source>
        <dbReference type="ARBA" id="ARBA00009865"/>
    </source>
</evidence>
<sequence length="961" mass="108002">MKKVFYSLLKSLVLTVTLSHSLPSHGQEETLRIPMTTEDAKSKYSTISMQRTSVHDPSIVYDEGSRLYYVFGSHMATAKTRDLQNWTGVSFPWGTVDTDGTITSNVAPADAFHTHQTRKITIHGETVDFGNFDAAAWNCALPGTGTNGEEIPWTVDGNMWAPDIIYNPVSGKWCQYLSLNGPQWNSCIILLTADRIEGPYVYQGPVIFSGFRSDTDERISFHKTDLELVVGKQSSLPARYKQEKWGDYWPHAIDPCVFYDEDGTLWMSYGSWSGGIYILQLDPNTGLRDYNVTYTGDFDTKGANVTSDPYFGKKIAGGRYVSGEGSYIEHIGNHYYLFMSYGGLEPNGGYEMRVFRSSRPDGPYKDMNGTDAIFTSWKLNYGPNADTRGEKLLGAYNHWGFMNVGERAQGHNSVLAAEDGRTYLVYHTKFNDGTAGHQVRVHQLFLNRSGWPVAAPFEFHGETTGDRQIASSQRFDSKEVAGRYHVLIHPYGQNHAAYEEAVPTEIQLREDGKVEGAYSGSWKIYDGNSYITLNLNGTVYEGVMTEQQMEPTTIKAICFTACGDNGTNVWGYRMEDACALAYTLNTTAIPVKDNQYISRNIDLYGLEKEINVNAKWESDTPDVVSHTGRYNPAGLTEDVPVQLSCELSCSAYFWTDTFHVTARKESLPDGDWLGGIKAYYDFDQEPFVNAYDYTQTARRLSQGGNDIPSLEKDSLRNGSILHQYFGASGYCSYTQMPNPLRNERLEGMTVSLWVKRTDDIPWDAIWSFYNPAANTRLYLTGNSYVGFNNGKDWFDINHPGSIISERIPIGKWSLVTLTVSRTEGCCIYVNGSRIRDVEYVGYCNGSDITDAKDFDYNKVMDFIQPCPNFYLGYGSFWGSVDVRMDDLILYNRALETTDVRALNTMSNRVTDFSTGEGGSSVEPVRHHGDRTMKSVYDLSGRPVKEMKKGIYITEGRKVMCP</sequence>
<dbReference type="AlphaFoldDB" id="A0A6N3ENK9"/>
<keyword evidence="3 9" id="KW-0378">Hydrolase</keyword>
<evidence type="ECO:0000313" key="9">
    <source>
        <dbReference type="EMBL" id="VYU40411.1"/>
    </source>
</evidence>
<dbReference type="Gene3D" id="2.40.128.10">
    <property type="match status" value="1"/>
</dbReference>
<protein>
    <submittedName>
        <fullName evidence="9">Extracellular endo-alpha-(1-&gt;5)-L-arabinanase</fullName>
        <ecNumber evidence="9">3.2.1.99</ecNumber>
    </submittedName>
</protein>
<gene>
    <name evidence="9" type="ORF">PCLFYP37_02769</name>
</gene>
<feature type="active site" description="Proton acceptor" evidence="5">
    <location>
        <position position="56"/>
    </location>
</feature>
<dbReference type="Gene3D" id="2.60.120.200">
    <property type="match status" value="1"/>
</dbReference>
<feature type="signal peptide" evidence="7">
    <location>
        <begin position="1"/>
        <end position="26"/>
    </location>
</feature>
<dbReference type="CDD" id="cd18832">
    <property type="entry name" value="GH43_GsAbnA-like"/>
    <property type="match status" value="1"/>
</dbReference>
<dbReference type="EMBL" id="CACRUT010000016">
    <property type="protein sequence ID" value="VYU40411.1"/>
    <property type="molecule type" value="Genomic_DNA"/>
</dbReference>
<dbReference type="Pfam" id="PF04616">
    <property type="entry name" value="Glyco_hydro_43"/>
    <property type="match status" value="1"/>
</dbReference>
<dbReference type="InterPro" id="IPR050727">
    <property type="entry name" value="GH43_arabinanases"/>
</dbReference>
<organism evidence="9">
    <name type="scientific">Paraprevotella clara</name>
    <dbReference type="NCBI Taxonomy" id="454154"/>
    <lineage>
        <taxon>Bacteria</taxon>
        <taxon>Pseudomonadati</taxon>
        <taxon>Bacteroidota</taxon>
        <taxon>Bacteroidia</taxon>
        <taxon>Bacteroidales</taxon>
        <taxon>Prevotellaceae</taxon>
        <taxon>Paraprevotella</taxon>
    </lineage>
</organism>
<reference evidence="9" key="1">
    <citation type="submission" date="2019-11" db="EMBL/GenBank/DDBJ databases">
        <authorList>
            <person name="Feng L."/>
        </authorList>
    </citation>
    <scope>NUCLEOTIDE SEQUENCE</scope>
    <source>
        <strain evidence="9">PclaraLFYP37</strain>
    </source>
</reference>
<evidence type="ECO:0000256" key="7">
    <source>
        <dbReference type="SAM" id="SignalP"/>
    </source>
</evidence>
<dbReference type="PANTHER" id="PTHR43301:SF3">
    <property type="entry name" value="ARABINAN ENDO-1,5-ALPHA-L-ARABINOSIDASE A-RELATED"/>
    <property type="match status" value="1"/>
</dbReference>
<comment type="similarity">
    <text evidence="2">Belongs to the glycosyl hydrolase 43 family.</text>
</comment>
<feature type="active site" description="Proton donor" evidence="5">
    <location>
        <position position="324"/>
    </location>
</feature>
<feature type="domain" description="Extracellular endo-alpha-(1-&gt;5)-L-arabinanase C-terminal" evidence="8">
    <location>
        <begin position="465"/>
        <end position="571"/>
    </location>
</feature>
<keyword evidence="7" id="KW-0732">Signal</keyword>
<evidence type="ECO:0000256" key="4">
    <source>
        <dbReference type="ARBA" id="ARBA00023295"/>
    </source>
</evidence>